<name>A0A2K3Q8U2_9HYPO</name>
<dbReference type="InterPro" id="IPR004328">
    <property type="entry name" value="BRO1_dom"/>
</dbReference>
<dbReference type="AlphaFoldDB" id="A0A2K3Q8U2"/>
<dbReference type="Gene3D" id="1.20.120.560">
    <property type="entry name" value="alix/aip1 in complex with the ypdl late domain"/>
    <property type="match status" value="1"/>
</dbReference>
<dbReference type="CDD" id="cd09237">
    <property type="entry name" value="V_ScBro1_like"/>
    <property type="match status" value="1"/>
</dbReference>
<dbReference type="GO" id="GO:0043328">
    <property type="term" value="P:protein transport to vacuole involved in ubiquitin-dependent protein catabolic process via the multivesicular body sorting pathway"/>
    <property type="evidence" value="ECO:0007669"/>
    <property type="project" value="TreeGrafter"/>
</dbReference>
<evidence type="ECO:0000256" key="1">
    <source>
        <dbReference type="ARBA" id="ARBA00004177"/>
    </source>
</evidence>
<evidence type="ECO:0000256" key="4">
    <source>
        <dbReference type="ARBA" id="ARBA00022753"/>
    </source>
</evidence>
<dbReference type="InterPro" id="IPR025304">
    <property type="entry name" value="ALIX_V_dom"/>
</dbReference>
<dbReference type="STRING" id="45235.A0A2K3Q8U2"/>
<feature type="compositionally biased region" description="Low complexity" evidence="7">
    <location>
        <begin position="891"/>
        <end position="900"/>
    </location>
</feature>
<feature type="coiled-coil region" evidence="6">
    <location>
        <begin position="509"/>
        <end position="536"/>
    </location>
</feature>
<dbReference type="CDD" id="cd09242">
    <property type="entry name" value="BRO1_ScBro1_like"/>
    <property type="match status" value="1"/>
</dbReference>
<dbReference type="SMART" id="SM01041">
    <property type="entry name" value="BRO1"/>
    <property type="match status" value="1"/>
</dbReference>
<feature type="region of interest" description="Disordered" evidence="7">
    <location>
        <begin position="781"/>
        <end position="1015"/>
    </location>
</feature>
<dbReference type="Gene3D" id="1.25.40.280">
    <property type="entry name" value="alix/aip1 like domains"/>
    <property type="match status" value="1"/>
</dbReference>
<evidence type="ECO:0000259" key="8">
    <source>
        <dbReference type="PROSITE" id="PS51180"/>
    </source>
</evidence>
<dbReference type="PANTHER" id="PTHR23030">
    <property type="entry name" value="PCD6 INTERACTING PROTEIN-RELATED"/>
    <property type="match status" value="1"/>
</dbReference>
<evidence type="ECO:0000256" key="3">
    <source>
        <dbReference type="ARBA" id="ARBA00022490"/>
    </source>
</evidence>
<dbReference type="Pfam" id="PF13949">
    <property type="entry name" value="ALIX_LYPXL_bnd"/>
    <property type="match status" value="1"/>
</dbReference>
<evidence type="ECO:0000256" key="2">
    <source>
        <dbReference type="ARBA" id="ARBA00004496"/>
    </source>
</evidence>
<dbReference type="PANTHER" id="PTHR23030:SF30">
    <property type="entry name" value="TYROSINE-PROTEIN PHOSPHATASE NON-RECEPTOR TYPE 23"/>
    <property type="match status" value="1"/>
</dbReference>
<feature type="compositionally biased region" description="Low complexity" evidence="7">
    <location>
        <begin position="835"/>
        <end position="870"/>
    </location>
</feature>
<accession>A0A2K3Q8U2</accession>
<dbReference type="Gene3D" id="1.20.140.50">
    <property type="entry name" value="alix/aip1 like domains"/>
    <property type="match status" value="1"/>
</dbReference>
<feature type="compositionally biased region" description="Low complexity" evidence="7">
    <location>
        <begin position="992"/>
        <end position="1007"/>
    </location>
</feature>
<evidence type="ECO:0000256" key="6">
    <source>
        <dbReference type="SAM" id="Coils"/>
    </source>
</evidence>
<dbReference type="InterPro" id="IPR038499">
    <property type="entry name" value="BRO1_sf"/>
</dbReference>
<feature type="compositionally biased region" description="Polar residues" evidence="7">
    <location>
        <begin position="809"/>
        <end position="828"/>
    </location>
</feature>
<dbReference type="OrthoDB" id="2141925at2759"/>
<dbReference type="GO" id="GO:0005768">
    <property type="term" value="C:endosome"/>
    <property type="evidence" value="ECO:0007669"/>
    <property type="project" value="UniProtKB-SubCell"/>
</dbReference>
<comment type="caution">
    <text evidence="9">The sequence shown here is derived from an EMBL/GenBank/DDBJ whole genome shotgun (WGS) entry which is preliminary data.</text>
</comment>
<keyword evidence="4" id="KW-0967">Endosome</keyword>
<proteinExistence type="predicted"/>
<comment type="subcellular location">
    <subcellularLocation>
        <location evidence="2">Cytoplasm</location>
    </subcellularLocation>
    <subcellularLocation>
        <location evidence="1">Endosome</location>
    </subcellularLocation>
</comment>
<evidence type="ECO:0000313" key="9">
    <source>
        <dbReference type="EMBL" id="PNY23975.1"/>
    </source>
</evidence>
<dbReference type="EMBL" id="NRSZ01000996">
    <property type="protein sequence ID" value="PNY23975.1"/>
    <property type="molecule type" value="Genomic_DNA"/>
</dbReference>
<keyword evidence="6" id="KW-0175">Coiled coil</keyword>
<dbReference type="PROSITE" id="PS51180">
    <property type="entry name" value="BRO1"/>
    <property type="match status" value="1"/>
</dbReference>
<feature type="compositionally biased region" description="Low complexity" evidence="7">
    <location>
        <begin position="929"/>
        <end position="942"/>
    </location>
</feature>
<reference evidence="9 10" key="1">
    <citation type="submission" date="2017-08" db="EMBL/GenBank/DDBJ databases">
        <title>Harnessing the power of phylogenomics to disentangle the directionality and signatures of interkingdom host jumping in the parasitic fungal genus Tolypocladium.</title>
        <authorList>
            <person name="Quandt C.A."/>
            <person name="Patterson W."/>
            <person name="Spatafora J.W."/>
        </authorList>
    </citation>
    <scope>NUCLEOTIDE SEQUENCE [LARGE SCALE GENOMIC DNA]</scope>
    <source>
        <strain evidence="9 10">CBS 113982</strain>
    </source>
</reference>
<feature type="domain" description="BRO1" evidence="8">
    <location>
        <begin position="5"/>
        <end position="407"/>
    </location>
</feature>
<keyword evidence="3" id="KW-0963">Cytoplasm</keyword>
<evidence type="ECO:0000256" key="5">
    <source>
        <dbReference type="ARBA" id="ARBA00041284"/>
    </source>
</evidence>
<feature type="compositionally biased region" description="Pro residues" evidence="7">
    <location>
        <begin position="960"/>
        <end position="973"/>
    </location>
</feature>
<protein>
    <recommendedName>
        <fullName evidence="5">BRO domain-containing protein 1</fullName>
    </recommendedName>
</protein>
<dbReference type="Proteomes" id="UP000236621">
    <property type="component" value="Unassembled WGS sequence"/>
</dbReference>
<keyword evidence="10" id="KW-1185">Reference proteome</keyword>
<evidence type="ECO:0000313" key="10">
    <source>
        <dbReference type="Proteomes" id="UP000236621"/>
    </source>
</evidence>
<sequence>MTQSPMMSAPLKATNEIDWIAPLKSYIRNTYGDDPERYAEECATLNRLRQDMRGAGKESTSGRDMLYRYYGQLELLDLRFPVDEQHIKISFTWFDAFTHKPTTQYSLAFEKASVIFNISAVLSCHAAFQNRADESSLKTAYHSFQASAGMFTYINENFLHAPSFDLSRETVKTLIQIMLAQAQEIFLEKQVVDQKKIGLLAKLAAQTGYLYGQAIEGVQENVNRAIFEKVWLTMVQIKAHLFNAMAQYYQGQADDEAGQHGVAVSRFQVAESLAKEAERMSKNFPTSVPSNSNLSAETSGLLQELSKRQYSTVQDRLREASKDNDFVYHQTVPPEASLPAIPKLPAAKPIPVSELYAGQDVSRITGPDLFGKIVPMAVTESASLYDEEKAKLVRAETENVDTANGEMAASLDYLRLPGALQVLKGGFDQDILPDEDFRQWCVDVADHEKPGAIFGSLRTERECIVSMLDKSSKQLDMEESVCEKMRSKYENEWSQQPSARLTTTLRGDIRNYREALEEATKSDNQLAAKLRQNEAEFDEMREAAQDGEVDQLFQKAVAVTRARGSNVASPSAAEPNLLDADFGESGPSVLDQIGKVEDILKKLNLVKRERNQVLKDLKEKVHNDDISQVLILNKKSITNYEAQLFEQELEKFRPHQTRLLQANHKQSGLMKELTTTFNALLQDKRVRSEQSKYESIQRQRSSVINRYKRAYQEFLDLEAGLQSAKNWYSEMRETVESLEKNVETFVNNRRSEGAQLLNQIEQDRSMSKNTQAELERERLRGLMERMSMEPVKSPPQMASGRPTPAPLFQTGQGPRYPQTNFQGQYQVPTSPPPNQMHQMQQQQQQQQQQHQQQQHLQQQQQQQHLHQQQHGYPGYSSPAPAGTFSQPAYNPSQYGPTTGPTSPPPSQTSFGMNAMRGPVSPPPTQTSFGQTHQTHQTYQGYGASQTPQHVQQRAYAPHGFVPPPPPPGPPPLGPQQTMHYPTHEYEHPPGAQPRLAQPQHPQQPHDPWAGLNAWK</sequence>
<organism evidence="9 10">
    <name type="scientific">Tolypocladium capitatum</name>
    <dbReference type="NCBI Taxonomy" id="45235"/>
    <lineage>
        <taxon>Eukaryota</taxon>
        <taxon>Fungi</taxon>
        <taxon>Dikarya</taxon>
        <taxon>Ascomycota</taxon>
        <taxon>Pezizomycotina</taxon>
        <taxon>Sordariomycetes</taxon>
        <taxon>Hypocreomycetidae</taxon>
        <taxon>Hypocreales</taxon>
        <taxon>Ophiocordycipitaceae</taxon>
        <taxon>Tolypocladium</taxon>
    </lineage>
</organism>
<gene>
    <name evidence="9" type="ORF">TCAP_06051</name>
</gene>
<evidence type="ECO:0000256" key="7">
    <source>
        <dbReference type="SAM" id="MobiDB-lite"/>
    </source>
</evidence>
<dbReference type="Pfam" id="PF03097">
    <property type="entry name" value="BRO1"/>
    <property type="match status" value="1"/>
</dbReference>